<proteinExistence type="predicted"/>
<feature type="region of interest" description="Disordered" evidence="1">
    <location>
        <begin position="77"/>
        <end position="159"/>
    </location>
</feature>
<dbReference type="EMBL" id="JAHLQT010003582">
    <property type="protein sequence ID" value="KAG7176237.1"/>
    <property type="molecule type" value="Genomic_DNA"/>
</dbReference>
<evidence type="ECO:0000256" key="1">
    <source>
        <dbReference type="SAM" id="MobiDB-lite"/>
    </source>
</evidence>
<evidence type="ECO:0000313" key="2">
    <source>
        <dbReference type="EMBL" id="KAG7176237.1"/>
    </source>
</evidence>
<dbReference type="Proteomes" id="UP000747542">
    <property type="component" value="Unassembled WGS sequence"/>
</dbReference>
<name>A0A8J5TP47_HOMAM</name>
<comment type="caution">
    <text evidence="2">The sequence shown here is derived from an EMBL/GenBank/DDBJ whole genome shotgun (WGS) entry which is preliminary data.</text>
</comment>
<protein>
    <submittedName>
        <fullName evidence="2">Uncharacterized protein</fullName>
    </submittedName>
</protein>
<reference evidence="2" key="1">
    <citation type="journal article" date="2021" name="Sci. Adv.">
        <title>The American lobster genome reveals insights on longevity, neural, and immune adaptations.</title>
        <authorList>
            <person name="Polinski J.M."/>
            <person name="Zimin A.V."/>
            <person name="Clark K.F."/>
            <person name="Kohn A.B."/>
            <person name="Sadowski N."/>
            <person name="Timp W."/>
            <person name="Ptitsyn A."/>
            <person name="Khanna P."/>
            <person name="Romanova D.Y."/>
            <person name="Williams P."/>
            <person name="Greenwood S.J."/>
            <person name="Moroz L.L."/>
            <person name="Walt D.R."/>
            <person name="Bodnar A.G."/>
        </authorList>
    </citation>
    <scope>NUCLEOTIDE SEQUENCE</scope>
    <source>
        <strain evidence="2">GMGI-L3</strain>
    </source>
</reference>
<evidence type="ECO:0000313" key="3">
    <source>
        <dbReference type="Proteomes" id="UP000747542"/>
    </source>
</evidence>
<dbReference type="AlphaFoldDB" id="A0A8J5TP47"/>
<keyword evidence="3" id="KW-1185">Reference proteome</keyword>
<gene>
    <name evidence="2" type="ORF">Hamer_G009006</name>
</gene>
<accession>A0A8J5TP47</accession>
<feature type="compositionally biased region" description="Low complexity" evidence="1">
    <location>
        <begin position="116"/>
        <end position="133"/>
    </location>
</feature>
<organism evidence="2 3">
    <name type="scientific">Homarus americanus</name>
    <name type="common">American lobster</name>
    <dbReference type="NCBI Taxonomy" id="6706"/>
    <lineage>
        <taxon>Eukaryota</taxon>
        <taxon>Metazoa</taxon>
        <taxon>Ecdysozoa</taxon>
        <taxon>Arthropoda</taxon>
        <taxon>Crustacea</taxon>
        <taxon>Multicrustacea</taxon>
        <taxon>Malacostraca</taxon>
        <taxon>Eumalacostraca</taxon>
        <taxon>Eucarida</taxon>
        <taxon>Decapoda</taxon>
        <taxon>Pleocyemata</taxon>
        <taxon>Astacidea</taxon>
        <taxon>Nephropoidea</taxon>
        <taxon>Nephropidae</taxon>
        <taxon>Homarus</taxon>
    </lineage>
</organism>
<sequence>MEPPRPTTDAPLSLLKMVLTGREVAPSLNTHQLGEDVGVRLVASTDHSPATTTATTAAASTTTCGSARSLRYRGQTCLQPHSPSHEDLSPVNPSLAPDSFSPYKTSPPSLLPYPHSPSKTRLLSLLPDSTSSPKTQAVSRTPAPVIRPSFSASSPPPPPVASRIIRRFAPHRALRYRPIGAIKVPQLTRVSENVRRLSPELRLHLQESLQRLQQQQAESVLSKELVSPVQGEDDGPKLVEAQEPPELEQEVDTCGTHTRSPLKTRANSITSDYFSDSGETTFPQTLLQDCEFVLSLDLVDEESQSSRTECRSTSRSTLCGESSSALPLAQYPLQADESRFLRAENGNIRFLLSDAESDSIPLTTTDRENCTSAEKFEGGLQQNPIANHSAKRDFLKLVPETRLRTVKSFLGSELSLQHTSLPACQPLTTSLNSPSLTPASFNLEPPCPRPHPSCSSMSGLVPLSFSLSSLSGSSSPALESVYPARTPGELHTNSLNRRKSKLLSQDHGALRVMVSVFGDSRVLLKNSRGILRCCHALWVVVSGGGFETGH</sequence>